<evidence type="ECO:0000313" key="1">
    <source>
        <dbReference type="EMBL" id="BBM87494.1"/>
    </source>
</evidence>
<dbReference type="EMBL" id="AP019860">
    <property type="protein sequence ID" value="BBM87494.1"/>
    <property type="molecule type" value="Genomic_DNA"/>
</dbReference>
<dbReference type="KEGG" id="uam:UABAM_05906"/>
<evidence type="ECO:0008006" key="3">
    <source>
        <dbReference type="Google" id="ProtNLM"/>
    </source>
</evidence>
<dbReference type="OrthoDB" id="565403at2"/>
<proteinExistence type="predicted"/>
<dbReference type="RefSeq" id="WP_151971511.1">
    <property type="nucleotide sequence ID" value="NZ_AP019860.1"/>
</dbReference>
<sequence length="355" mass="41502">MKRLVLHFGMRKTGSTSIQQALTTGDLGPNWEYADLGKPNHSFAIQFAFQKKRSQRHINKDISESEFLQEKARNRVLLKTVLESCKKKNLIISGEGLFRLAQDELSEFNAMCLTHGFKVEAVGYLRDPKSCIESEFQQVLKDMHEVSFFQNLPYPNYQKTLSKFEEVFDRENVDYWLYDKDKLIDGCAVIDFLFRLGIKPRHLTIKQNNKSLSFRAVQFLYTYRKLGPVLVPNHLIKKRHWLLVQKLRELKGPSLSFSKKVIAPIIKSNHEDIKWANSRLNYPFSPLKNTDGLVGCVDSESDLFHFDKESILWLMNLVNKRPAEYSTDPNQIAMWLNTLNLQLIEQRRKFRVKNK</sequence>
<gene>
    <name evidence="1" type="ORF">UABAM_05906</name>
</gene>
<dbReference type="InterPro" id="IPR027417">
    <property type="entry name" value="P-loop_NTPase"/>
</dbReference>
<dbReference type="AlphaFoldDB" id="A0A5S9IT73"/>
<evidence type="ECO:0000313" key="2">
    <source>
        <dbReference type="Proteomes" id="UP000326354"/>
    </source>
</evidence>
<reference evidence="1 2" key="1">
    <citation type="submission" date="2019-08" db="EMBL/GenBank/DDBJ databases">
        <title>Complete genome sequence of Candidatus Uab amorphum.</title>
        <authorList>
            <person name="Shiratori T."/>
            <person name="Suzuki S."/>
            <person name="Kakizawa Y."/>
            <person name="Ishida K."/>
        </authorList>
    </citation>
    <scope>NUCLEOTIDE SEQUENCE [LARGE SCALE GENOMIC DNA]</scope>
    <source>
        <strain evidence="1 2">SRT547</strain>
    </source>
</reference>
<protein>
    <recommendedName>
        <fullName evidence="3">Sulfotransferase domain-containing protein</fullName>
    </recommendedName>
</protein>
<accession>A0A5S9IT73</accession>
<organism evidence="1 2">
    <name type="scientific">Uabimicrobium amorphum</name>
    <dbReference type="NCBI Taxonomy" id="2596890"/>
    <lineage>
        <taxon>Bacteria</taxon>
        <taxon>Pseudomonadati</taxon>
        <taxon>Planctomycetota</taxon>
        <taxon>Candidatus Uabimicrobiia</taxon>
        <taxon>Candidatus Uabimicrobiales</taxon>
        <taxon>Candidatus Uabimicrobiaceae</taxon>
        <taxon>Candidatus Uabimicrobium</taxon>
    </lineage>
</organism>
<keyword evidence="2" id="KW-1185">Reference proteome</keyword>
<name>A0A5S9IT73_UABAM</name>
<dbReference type="SUPFAM" id="SSF52540">
    <property type="entry name" value="P-loop containing nucleoside triphosphate hydrolases"/>
    <property type="match status" value="1"/>
</dbReference>
<dbReference type="Proteomes" id="UP000326354">
    <property type="component" value="Chromosome"/>
</dbReference>